<feature type="binding site" evidence="4">
    <location>
        <begin position="167"/>
        <end position="170"/>
    </location>
    <ligand>
        <name>pyridoxal 5'-phosphate</name>
        <dbReference type="ChEBI" id="CHEBI:597326"/>
    </ligand>
</feature>
<comment type="pathway">
    <text evidence="4 5">Amino-acid degradation; L-kynurenine degradation; L-alanine and anthranilate from L-kynurenine: step 1/1.</text>
</comment>
<organism evidence="7 8">
    <name type="scientific">Phascolomyces articulosus</name>
    <dbReference type="NCBI Taxonomy" id="60185"/>
    <lineage>
        <taxon>Eukaryota</taxon>
        <taxon>Fungi</taxon>
        <taxon>Fungi incertae sedis</taxon>
        <taxon>Mucoromycota</taxon>
        <taxon>Mucoromycotina</taxon>
        <taxon>Mucoromycetes</taxon>
        <taxon>Mucorales</taxon>
        <taxon>Lichtheimiaceae</taxon>
        <taxon>Phascolomyces</taxon>
    </lineage>
</organism>
<dbReference type="GO" id="GO:0005737">
    <property type="term" value="C:cytoplasm"/>
    <property type="evidence" value="ECO:0007669"/>
    <property type="project" value="UniProtKB-SubCell"/>
</dbReference>
<feature type="binding site" evidence="4">
    <location>
        <position position="222"/>
    </location>
    <ligand>
        <name>pyridoxal 5'-phosphate</name>
        <dbReference type="ChEBI" id="CHEBI:597326"/>
    </ligand>
</feature>
<evidence type="ECO:0000256" key="5">
    <source>
        <dbReference type="PIRNR" id="PIRNR038800"/>
    </source>
</evidence>
<evidence type="ECO:0000256" key="4">
    <source>
        <dbReference type="HAMAP-Rule" id="MF_03017"/>
    </source>
</evidence>
<dbReference type="GO" id="GO:0019805">
    <property type="term" value="P:quinolinate biosynthetic process"/>
    <property type="evidence" value="ECO:0007669"/>
    <property type="project" value="UniProtKB-UniRule"/>
</dbReference>
<comment type="function">
    <text evidence="4 5">Catalyzes the cleavage of L-kynurenine (L-Kyn) and L-3-hydroxykynurenine (L-3OHKyn) into anthranilic acid (AA) and 3-hydroxyanthranilic acid (3-OHAA), respectively.</text>
</comment>
<dbReference type="EMBL" id="JAIXMP010000007">
    <property type="protein sequence ID" value="KAI9270697.1"/>
    <property type="molecule type" value="Genomic_DNA"/>
</dbReference>
<dbReference type="InterPro" id="IPR010111">
    <property type="entry name" value="Kynureninase"/>
</dbReference>
<name>A0AAD5K5V5_9FUNG</name>
<feature type="binding site" evidence="4">
    <location>
        <position position="276"/>
    </location>
    <ligand>
        <name>pyridoxal 5'-phosphate</name>
        <dbReference type="ChEBI" id="CHEBI:597326"/>
    </ligand>
</feature>
<dbReference type="GO" id="GO:0097053">
    <property type="term" value="P:L-kynurenine catabolic process"/>
    <property type="evidence" value="ECO:0007669"/>
    <property type="project" value="UniProtKB-UniRule"/>
</dbReference>
<reference evidence="7" key="2">
    <citation type="submission" date="2023-02" db="EMBL/GenBank/DDBJ databases">
        <authorList>
            <consortium name="DOE Joint Genome Institute"/>
            <person name="Mondo S.J."/>
            <person name="Chang Y."/>
            <person name="Wang Y."/>
            <person name="Ahrendt S."/>
            <person name="Andreopoulos W."/>
            <person name="Barry K."/>
            <person name="Beard J."/>
            <person name="Benny G.L."/>
            <person name="Blankenship S."/>
            <person name="Bonito G."/>
            <person name="Cuomo C."/>
            <person name="Desiro A."/>
            <person name="Gervers K.A."/>
            <person name="Hundley H."/>
            <person name="Kuo A."/>
            <person name="LaButti K."/>
            <person name="Lang B.F."/>
            <person name="Lipzen A."/>
            <person name="O'Donnell K."/>
            <person name="Pangilinan J."/>
            <person name="Reynolds N."/>
            <person name="Sandor L."/>
            <person name="Smith M.W."/>
            <person name="Tsang A."/>
            <person name="Grigoriev I.V."/>
            <person name="Stajich J.E."/>
            <person name="Spatafora J.W."/>
        </authorList>
    </citation>
    <scope>NUCLEOTIDE SEQUENCE</scope>
    <source>
        <strain evidence="7">RSA 2281</strain>
    </source>
</reference>
<feature type="binding site" evidence="4">
    <location>
        <position position="307"/>
    </location>
    <ligand>
        <name>pyridoxal 5'-phosphate</name>
        <dbReference type="ChEBI" id="CHEBI:597326"/>
    </ligand>
</feature>
<dbReference type="EC" id="3.7.1.3" evidence="4 5"/>
<feature type="binding site" evidence="4">
    <location>
        <position position="251"/>
    </location>
    <ligand>
        <name>pyridoxal 5'-phosphate</name>
        <dbReference type="ChEBI" id="CHEBI:597326"/>
    </ligand>
</feature>
<dbReference type="PIRSF" id="PIRSF038800">
    <property type="entry name" value="KYNU"/>
    <property type="match status" value="1"/>
</dbReference>
<dbReference type="PANTHER" id="PTHR14084:SF0">
    <property type="entry name" value="KYNURENINASE"/>
    <property type="match status" value="1"/>
</dbReference>
<dbReference type="Gene3D" id="3.90.1150.10">
    <property type="entry name" value="Aspartate Aminotransferase, domain 1"/>
    <property type="match status" value="1"/>
</dbReference>
<gene>
    <name evidence="4" type="primary">BNA5</name>
    <name evidence="7" type="ORF">BDA99DRAFT_502483</name>
</gene>
<dbReference type="GO" id="GO:0019441">
    <property type="term" value="P:L-tryptophan catabolic process to kynurenine"/>
    <property type="evidence" value="ECO:0007669"/>
    <property type="project" value="TreeGrafter"/>
</dbReference>
<comment type="subunit">
    <text evidence="4 5">Homodimer.</text>
</comment>
<comment type="cofactor">
    <cofactor evidence="4 5">
        <name>pyridoxal 5'-phosphate</name>
        <dbReference type="ChEBI" id="CHEBI:597326"/>
    </cofactor>
</comment>
<reference evidence="7" key="1">
    <citation type="journal article" date="2022" name="IScience">
        <title>Evolution of zygomycete secretomes and the origins of terrestrial fungal ecologies.</title>
        <authorList>
            <person name="Chang Y."/>
            <person name="Wang Y."/>
            <person name="Mondo S."/>
            <person name="Ahrendt S."/>
            <person name="Andreopoulos W."/>
            <person name="Barry K."/>
            <person name="Beard J."/>
            <person name="Benny G.L."/>
            <person name="Blankenship S."/>
            <person name="Bonito G."/>
            <person name="Cuomo C."/>
            <person name="Desiro A."/>
            <person name="Gervers K.A."/>
            <person name="Hundley H."/>
            <person name="Kuo A."/>
            <person name="LaButti K."/>
            <person name="Lang B.F."/>
            <person name="Lipzen A."/>
            <person name="O'Donnell K."/>
            <person name="Pangilinan J."/>
            <person name="Reynolds N."/>
            <person name="Sandor L."/>
            <person name="Smith M.E."/>
            <person name="Tsang A."/>
            <person name="Grigoriev I.V."/>
            <person name="Stajich J.E."/>
            <person name="Spatafora J.W."/>
        </authorList>
    </citation>
    <scope>NUCLEOTIDE SEQUENCE</scope>
    <source>
        <strain evidence="7">RSA 2281</strain>
    </source>
</reference>
<keyword evidence="4 5" id="KW-0963">Cytoplasm</keyword>
<evidence type="ECO:0000259" key="6">
    <source>
        <dbReference type="Pfam" id="PF00266"/>
    </source>
</evidence>
<dbReference type="FunFam" id="3.40.640.10:FF:000031">
    <property type="entry name" value="Kynureninase"/>
    <property type="match status" value="1"/>
</dbReference>
<proteinExistence type="inferred from homology"/>
<dbReference type="GO" id="GO:0030429">
    <property type="term" value="F:kynureninase activity"/>
    <property type="evidence" value="ECO:0007669"/>
    <property type="project" value="UniProtKB-UniRule"/>
</dbReference>
<accession>A0AAD5K5V5</accession>
<evidence type="ECO:0000256" key="2">
    <source>
        <dbReference type="ARBA" id="ARBA00022801"/>
    </source>
</evidence>
<keyword evidence="8" id="KW-1185">Reference proteome</keyword>
<dbReference type="InterPro" id="IPR015424">
    <property type="entry name" value="PyrdxlP-dep_Trfase"/>
</dbReference>
<dbReference type="HAMAP" id="MF_01970">
    <property type="entry name" value="Kynureninase"/>
    <property type="match status" value="1"/>
</dbReference>
<sequence length="462" mass="51908">MSSSWVIQHFTDLSTTVGKSSQSLEFAEHFDKEDSLAKYRNEFAIPIRRNVSGETPNKAIESKLDESSIYLCGNSLGVMPKRSRELVMQEFDVWASRGVEGHWSHPHNRPWAPMDESVKEGLAHLVGAKSSEVTAMGTLTANLHTMMAAFYRPTAKRYKIVIEAKAFPSDHYAVSSQIHLHGYDPSVALVTIAPRKGETTLRTEDIIDVIRKDDSIALVLLSGIQYYTGQFFDIEKITKAGHEQGCVVGWDLAHAVGNVPLKLHDWQVDFACWCTYKYVNSGPGNIAGIFVHEGHFQDKDRPRLAGWWGNDKKNRFEMAPIFRPSEGASGYQMSNPSVTNIASLLGSLELFQSATMPKLREKSINLTGYLEYLLITKLEKHIQAGRFSILTPSNPEERGCQLSLDFPEKMITVFDELHARGVVCDERKPTVIRIAPTPLYNTYSDVYHCVSYLDDILNEVFA</sequence>
<comment type="pathway">
    <text evidence="4 5">Cofactor biosynthesis; NAD(+) biosynthesis; quinolinate from L-kynurenine: step 2/3.</text>
</comment>
<dbReference type="InterPro" id="IPR015422">
    <property type="entry name" value="PyrdxlP-dep_Trfase_small"/>
</dbReference>
<dbReference type="Pfam" id="PF00266">
    <property type="entry name" value="Aminotran_5"/>
    <property type="match status" value="1"/>
</dbReference>
<feature type="domain" description="Aminotransferase class V" evidence="6">
    <location>
        <begin position="116"/>
        <end position="284"/>
    </location>
</feature>
<evidence type="ECO:0000256" key="1">
    <source>
        <dbReference type="ARBA" id="ARBA00022642"/>
    </source>
</evidence>
<dbReference type="Pfam" id="PF22580">
    <property type="entry name" value="KYNU_C"/>
    <property type="match status" value="1"/>
</dbReference>
<dbReference type="SUPFAM" id="SSF53383">
    <property type="entry name" value="PLP-dependent transferases"/>
    <property type="match status" value="1"/>
</dbReference>
<feature type="binding site" evidence="4">
    <location>
        <position position="335"/>
    </location>
    <ligand>
        <name>pyridoxal 5'-phosphate</name>
        <dbReference type="ChEBI" id="CHEBI:597326"/>
    </ligand>
</feature>
<keyword evidence="3 4" id="KW-0663">Pyridoxal phosphate</keyword>
<feature type="binding site" evidence="4">
    <location>
        <position position="254"/>
    </location>
    <ligand>
        <name>pyridoxal 5'-phosphate</name>
        <dbReference type="ChEBI" id="CHEBI:597326"/>
    </ligand>
</feature>
<comment type="subcellular location">
    <subcellularLocation>
        <location evidence="4 5">Cytoplasm</location>
    </subcellularLocation>
</comment>
<feature type="binding site" evidence="4">
    <location>
        <position position="140"/>
    </location>
    <ligand>
        <name>pyridoxal 5'-phosphate</name>
        <dbReference type="ChEBI" id="CHEBI:597326"/>
    </ligand>
</feature>
<evidence type="ECO:0000313" key="7">
    <source>
        <dbReference type="EMBL" id="KAI9270697.1"/>
    </source>
</evidence>
<dbReference type="Proteomes" id="UP001209540">
    <property type="component" value="Unassembled WGS sequence"/>
</dbReference>
<comment type="similarity">
    <text evidence="4 5">Belongs to the kynureninase family.</text>
</comment>
<feature type="modified residue" description="N6-(pyridoxal phosphate)lysine" evidence="4">
    <location>
        <position position="277"/>
    </location>
</feature>
<keyword evidence="2 4" id="KW-0378">Hydrolase</keyword>
<dbReference type="GO" id="GO:0034354">
    <property type="term" value="P:'de novo' NAD+ biosynthetic process from L-tryptophan"/>
    <property type="evidence" value="ECO:0007669"/>
    <property type="project" value="UniProtKB-UniRule"/>
</dbReference>
<dbReference type="AlphaFoldDB" id="A0AAD5K5V5"/>
<dbReference type="NCBIfam" id="TIGR01814">
    <property type="entry name" value="kynureninase"/>
    <property type="match status" value="1"/>
</dbReference>
<dbReference type="Gene3D" id="3.40.640.10">
    <property type="entry name" value="Type I PLP-dependent aspartate aminotransferase-like (Major domain)"/>
    <property type="match status" value="1"/>
</dbReference>
<comment type="caution">
    <text evidence="7">The sequence shown here is derived from an EMBL/GenBank/DDBJ whole genome shotgun (WGS) entry which is preliminary data.</text>
</comment>
<dbReference type="PANTHER" id="PTHR14084">
    <property type="entry name" value="KYNURENINASE"/>
    <property type="match status" value="1"/>
</dbReference>
<comment type="catalytic activity">
    <reaction evidence="5">
        <text>3-hydroxy-L-kynurenine + H2O = 3-hydroxyanthranilate + L-alanine + H(+)</text>
        <dbReference type="Rhea" id="RHEA:25143"/>
        <dbReference type="ChEBI" id="CHEBI:15377"/>
        <dbReference type="ChEBI" id="CHEBI:15378"/>
        <dbReference type="ChEBI" id="CHEBI:36559"/>
        <dbReference type="ChEBI" id="CHEBI:57972"/>
        <dbReference type="ChEBI" id="CHEBI:58125"/>
        <dbReference type="EC" id="3.7.1.3"/>
    </reaction>
</comment>
<dbReference type="InterPro" id="IPR000192">
    <property type="entry name" value="Aminotrans_V_dom"/>
</dbReference>
<evidence type="ECO:0000256" key="3">
    <source>
        <dbReference type="ARBA" id="ARBA00022898"/>
    </source>
</evidence>
<keyword evidence="1 4" id="KW-0662">Pyridine nucleotide biosynthesis</keyword>
<evidence type="ECO:0000313" key="8">
    <source>
        <dbReference type="Proteomes" id="UP001209540"/>
    </source>
</evidence>
<feature type="binding site" evidence="4">
    <location>
        <position position="139"/>
    </location>
    <ligand>
        <name>pyridoxal 5'-phosphate</name>
        <dbReference type="ChEBI" id="CHEBI:597326"/>
    </ligand>
</feature>
<dbReference type="InterPro" id="IPR015421">
    <property type="entry name" value="PyrdxlP-dep_Trfase_major"/>
</dbReference>
<dbReference type="GO" id="GO:0030170">
    <property type="term" value="F:pyridoxal phosphate binding"/>
    <property type="evidence" value="ECO:0007669"/>
    <property type="project" value="UniProtKB-UniRule"/>
</dbReference>
<comment type="catalytic activity">
    <reaction evidence="4 5">
        <text>L-kynurenine + H2O = anthranilate + L-alanine + H(+)</text>
        <dbReference type="Rhea" id="RHEA:16813"/>
        <dbReference type="ChEBI" id="CHEBI:15377"/>
        <dbReference type="ChEBI" id="CHEBI:15378"/>
        <dbReference type="ChEBI" id="CHEBI:16567"/>
        <dbReference type="ChEBI" id="CHEBI:57959"/>
        <dbReference type="ChEBI" id="CHEBI:57972"/>
        <dbReference type="EC" id="3.7.1.3"/>
    </reaction>
</comment>
<dbReference type="GO" id="GO:0043420">
    <property type="term" value="P:anthranilate metabolic process"/>
    <property type="evidence" value="ECO:0007669"/>
    <property type="project" value="UniProtKB-UniRule"/>
</dbReference>
<protein>
    <recommendedName>
        <fullName evidence="4 5">Kynureninase</fullName>
        <ecNumber evidence="4 5">3.7.1.3</ecNumber>
    </recommendedName>
    <alternativeName>
        <fullName evidence="4">Biosynthesis of nicotinic acid protein 5</fullName>
    </alternativeName>
    <alternativeName>
        <fullName evidence="4">L-kynurenine hydrolase</fullName>
    </alternativeName>
</protein>